<accession>A0ABU0RGX6</accession>
<comment type="caution">
    <text evidence="7">The sequence shown here is derived from an EMBL/GenBank/DDBJ whole genome shotgun (WGS) entry which is preliminary data.</text>
</comment>
<dbReference type="InterPro" id="IPR041347">
    <property type="entry name" value="MftR_C"/>
</dbReference>
<evidence type="ECO:0000259" key="6">
    <source>
        <dbReference type="PROSITE" id="PS50977"/>
    </source>
</evidence>
<dbReference type="PROSITE" id="PS50977">
    <property type="entry name" value="HTH_TETR_2"/>
    <property type="match status" value="1"/>
</dbReference>
<reference evidence="7 8" key="1">
    <citation type="submission" date="2023-07" db="EMBL/GenBank/DDBJ databases">
        <title>Comparative genomics of wheat-associated soil bacteria to identify genetic determinants of phenazine resistance.</title>
        <authorList>
            <person name="Mouncey N."/>
        </authorList>
    </citation>
    <scope>NUCLEOTIDE SEQUENCE [LARGE SCALE GENOMIC DNA]</scope>
    <source>
        <strain evidence="7 8">W2I16</strain>
    </source>
</reference>
<feature type="region of interest" description="Disordered" evidence="5">
    <location>
        <begin position="1"/>
        <end position="23"/>
    </location>
</feature>
<sequence>MSAAETEAGPESGPGLRERKKQRTRDALVRAALTLFTSNGYEQTTVDEIAEAVEVSQRTFFRYFAGKEDAAFAVQRIAEAHFIEAVRARPPHEAPLEALRQAVLEGWQTINEAVESVVPAELQMRMHYVIESTPVLLAAHMRRSAETEEAVARLIAEREGVDVDADLRPRVVVALFSGLMRLTERRWGAGSDMSVTAMRELTSTYLDAMGPALAGTWHGPGVTPRTGVRTE</sequence>
<proteinExistence type="predicted"/>
<evidence type="ECO:0000256" key="4">
    <source>
        <dbReference type="PROSITE-ProRule" id="PRU00335"/>
    </source>
</evidence>
<dbReference type="PANTHER" id="PTHR30055:SF238">
    <property type="entry name" value="MYCOFACTOCIN BIOSYNTHESIS TRANSCRIPTIONAL REGULATOR MFTR-RELATED"/>
    <property type="match status" value="1"/>
</dbReference>
<dbReference type="EMBL" id="JAUSZS010000002">
    <property type="protein sequence ID" value="MDQ0931238.1"/>
    <property type="molecule type" value="Genomic_DNA"/>
</dbReference>
<evidence type="ECO:0000256" key="3">
    <source>
        <dbReference type="ARBA" id="ARBA00023163"/>
    </source>
</evidence>
<evidence type="ECO:0000256" key="5">
    <source>
        <dbReference type="SAM" id="MobiDB-lite"/>
    </source>
</evidence>
<evidence type="ECO:0000313" key="8">
    <source>
        <dbReference type="Proteomes" id="UP001223072"/>
    </source>
</evidence>
<name>A0ABU0RGX6_9ACTN</name>
<organism evidence="7 8">
    <name type="scientific">Streptomyces turgidiscabies</name>
    <dbReference type="NCBI Taxonomy" id="85558"/>
    <lineage>
        <taxon>Bacteria</taxon>
        <taxon>Bacillati</taxon>
        <taxon>Actinomycetota</taxon>
        <taxon>Actinomycetes</taxon>
        <taxon>Kitasatosporales</taxon>
        <taxon>Streptomycetaceae</taxon>
        <taxon>Streptomyces</taxon>
    </lineage>
</organism>
<keyword evidence="3" id="KW-0804">Transcription</keyword>
<keyword evidence="2 4" id="KW-0238">DNA-binding</keyword>
<dbReference type="PRINTS" id="PR00455">
    <property type="entry name" value="HTHTETR"/>
</dbReference>
<dbReference type="Pfam" id="PF17754">
    <property type="entry name" value="TetR_C_14"/>
    <property type="match status" value="1"/>
</dbReference>
<dbReference type="RefSeq" id="WP_307625335.1">
    <property type="nucleotide sequence ID" value="NZ_JAUSZS010000002.1"/>
</dbReference>
<dbReference type="SUPFAM" id="SSF46689">
    <property type="entry name" value="Homeodomain-like"/>
    <property type="match status" value="1"/>
</dbReference>
<protein>
    <submittedName>
        <fullName evidence="7">AcrR family transcriptional regulator</fullName>
    </submittedName>
</protein>
<dbReference type="InterPro" id="IPR001647">
    <property type="entry name" value="HTH_TetR"/>
</dbReference>
<dbReference type="Pfam" id="PF00440">
    <property type="entry name" value="TetR_N"/>
    <property type="match status" value="1"/>
</dbReference>
<evidence type="ECO:0000313" key="7">
    <source>
        <dbReference type="EMBL" id="MDQ0931238.1"/>
    </source>
</evidence>
<dbReference type="InterPro" id="IPR050109">
    <property type="entry name" value="HTH-type_TetR-like_transc_reg"/>
</dbReference>
<dbReference type="InterPro" id="IPR009057">
    <property type="entry name" value="Homeodomain-like_sf"/>
</dbReference>
<evidence type="ECO:0000256" key="1">
    <source>
        <dbReference type="ARBA" id="ARBA00023015"/>
    </source>
</evidence>
<dbReference type="PANTHER" id="PTHR30055">
    <property type="entry name" value="HTH-TYPE TRANSCRIPTIONAL REGULATOR RUTR"/>
    <property type="match status" value="1"/>
</dbReference>
<feature type="DNA-binding region" description="H-T-H motif" evidence="4">
    <location>
        <begin position="45"/>
        <end position="64"/>
    </location>
</feature>
<dbReference type="Proteomes" id="UP001223072">
    <property type="component" value="Unassembled WGS sequence"/>
</dbReference>
<feature type="domain" description="HTH tetR-type" evidence="6">
    <location>
        <begin position="22"/>
        <end position="82"/>
    </location>
</feature>
<keyword evidence="8" id="KW-1185">Reference proteome</keyword>
<dbReference type="Gene3D" id="1.10.10.60">
    <property type="entry name" value="Homeodomain-like"/>
    <property type="match status" value="1"/>
</dbReference>
<dbReference type="Gene3D" id="1.10.357.10">
    <property type="entry name" value="Tetracycline Repressor, domain 2"/>
    <property type="match status" value="1"/>
</dbReference>
<keyword evidence="1" id="KW-0805">Transcription regulation</keyword>
<evidence type="ECO:0000256" key="2">
    <source>
        <dbReference type="ARBA" id="ARBA00023125"/>
    </source>
</evidence>
<gene>
    <name evidence="7" type="ORF">QFZ49_001145</name>
</gene>